<gene>
    <name evidence="2" type="ORF">PVAR5_2996</name>
</gene>
<proteinExistence type="predicted"/>
<evidence type="ECO:0000313" key="3">
    <source>
        <dbReference type="Proteomes" id="UP000018001"/>
    </source>
</evidence>
<dbReference type="InterPro" id="IPR004045">
    <property type="entry name" value="Glutathione_S-Trfase_N"/>
</dbReference>
<dbReference type="Proteomes" id="UP000018001">
    <property type="component" value="Unassembled WGS sequence"/>
</dbReference>
<reference evidence="3" key="1">
    <citation type="journal article" date="2014" name="Genome Announc.">
        <title>Draft genome sequence of the formaldehyde-resistant fungus Byssochlamys spectabilis No. 5 (anamorph Paecilomyces variotii No. 5) (NBRC109023).</title>
        <authorList>
            <person name="Oka T."/>
            <person name="Ekino K."/>
            <person name="Fukuda K."/>
            <person name="Nomura Y."/>
        </authorList>
    </citation>
    <scope>NUCLEOTIDE SEQUENCE [LARGE SCALE GENOMIC DNA]</scope>
    <source>
        <strain evidence="3">No. 5 / NBRC 109023</strain>
    </source>
</reference>
<dbReference type="AlphaFoldDB" id="V5FXE3"/>
<dbReference type="Gene3D" id="3.40.30.10">
    <property type="entry name" value="Glutaredoxin"/>
    <property type="match status" value="1"/>
</dbReference>
<dbReference type="Pfam" id="PF22041">
    <property type="entry name" value="GST_C_7"/>
    <property type="match status" value="1"/>
</dbReference>
<dbReference type="eggNOG" id="ENOG502QQN3">
    <property type="taxonomic scope" value="Eukaryota"/>
</dbReference>
<dbReference type="SUPFAM" id="SSF52833">
    <property type="entry name" value="Thioredoxin-like"/>
    <property type="match status" value="1"/>
</dbReference>
<dbReference type="InterPro" id="IPR054416">
    <property type="entry name" value="GST_UstS-like_C"/>
</dbReference>
<feature type="domain" description="GST N-terminal" evidence="1">
    <location>
        <begin position="16"/>
        <end position="107"/>
    </location>
</feature>
<dbReference type="OrthoDB" id="4951845at2759"/>
<protein>
    <recommendedName>
        <fullName evidence="1">GST N-terminal domain-containing protein</fullName>
    </recommendedName>
</protein>
<sequence>MPTTPSNPIVFYDIATRPPVEKTCCSPNPWKARQALNFKGVPFSTKWVSLPDIAKVRSGLGVPPCRKFADGTDFYTLPIIEDPTTGSKVGDSFDIAVYLQKTYPDSGAGHLFPPQTLDFVFSQDILVPLSECNNAEYPEYAKFNMSVDAAFSTHVLLGVQNFPFDPATEEAAKAEFLRRAGARSWDDFKLEGEAREKVKDSLRNMLGELGKLFLRDPSGPFILGAKASYADMIVGAWLRMLRATLPESEWEELRRWHDGLFGRLHDALEVWAEVK</sequence>
<dbReference type="SUPFAM" id="SSF47616">
    <property type="entry name" value="GST C-terminal domain-like"/>
    <property type="match status" value="1"/>
</dbReference>
<dbReference type="PROSITE" id="PS50404">
    <property type="entry name" value="GST_NTER"/>
    <property type="match status" value="1"/>
</dbReference>
<name>V5FXE3_BYSSN</name>
<accession>V5FXE3</accession>
<organism evidence="2 3">
    <name type="scientific">Byssochlamys spectabilis (strain No. 5 / NBRC 109023)</name>
    <name type="common">Paecilomyces variotii</name>
    <dbReference type="NCBI Taxonomy" id="1356009"/>
    <lineage>
        <taxon>Eukaryota</taxon>
        <taxon>Fungi</taxon>
        <taxon>Dikarya</taxon>
        <taxon>Ascomycota</taxon>
        <taxon>Pezizomycotina</taxon>
        <taxon>Eurotiomycetes</taxon>
        <taxon>Eurotiomycetidae</taxon>
        <taxon>Eurotiales</taxon>
        <taxon>Thermoascaceae</taxon>
        <taxon>Paecilomyces</taxon>
    </lineage>
</organism>
<evidence type="ECO:0000259" key="1">
    <source>
        <dbReference type="PROSITE" id="PS50404"/>
    </source>
</evidence>
<evidence type="ECO:0000313" key="2">
    <source>
        <dbReference type="EMBL" id="GAD94371.1"/>
    </source>
</evidence>
<dbReference type="InterPro" id="IPR036282">
    <property type="entry name" value="Glutathione-S-Trfase_C_sf"/>
</dbReference>
<dbReference type="CDD" id="cd00299">
    <property type="entry name" value="GST_C_family"/>
    <property type="match status" value="1"/>
</dbReference>
<dbReference type="InterPro" id="IPR036249">
    <property type="entry name" value="Thioredoxin-like_sf"/>
</dbReference>
<keyword evidence="3" id="KW-1185">Reference proteome</keyword>
<dbReference type="Pfam" id="PF13409">
    <property type="entry name" value="GST_N_2"/>
    <property type="match status" value="1"/>
</dbReference>
<dbReference type="InParanoid" id="V5FXE3"/>
<dbReference type="EMBL" id="BAUL01000090">
    <property type="protein sequence ID" value="GAD94371.1"/>
    <property type="molecule type" value="Genomic_DNA"/>
</dbReference>
<comment type="caution">
    <text evidence="2">The sequence shown here is derived from an EMBL/GenBank/DDBJ whole genome shotgun (WGS) entry which is preliminary data.</text>
</comment>
<dbReference type="HOGENOM" id="CLU_011226_4_1_1"/>
<dbReference type="Gene3D" id="1.20.1050.10">
    <property type="match status" value="1"/>
</dbReference>
<dbReference type="CDD" id="cd03038">
    <property type="entry name" value="GST_N_etherase_LigE"/>
    <property type="match status" value="1"/>
</dbReference>